<keyword evidence="10" id="KW-0067">ATP-binding</keyword>
<comment type="subcellular location">
    <subcellularLocation>
        <location evidence="2">Cell membrane</location>
        <topology evidence="2">Multi-pass membrane protein</topology>
    </subcellularLocation>
</comment>
<evidence type="ECO:0000256" key="2">
    <source>
        <dbReference type="ARBA" id="ARBA00004651"/>
    </source>
</evidence>
<evidence type="ECO:0000256" key="9">
    <source>
        <dbReference type="ARBA" id="ARBA00022777"/>
    </source>
</evidence>
<dbReference type="GO" id="GO:0016036">
    <property type="term" value="P:cellular response to phosphate starvation"/>
    <property type="evidence" value="ECO:0007669"/>
    <property type="project" value="TreeGrafter"/>
</dbReference>
<dbReference type="Proteomes" id="UP000678895">
    <property type="component" value="Unassembled WGS sequence"/>
</dbReference>
<evidence type="ECO:0000256" key="4">
    <source>
        <dbReference type="ARBA" id="ARBA00022475"/>
    </source>
</evidence>
<dbReference type="InterPro" id="IPR004358">
    <property type="entry name" value="Sig_transdc_His_kin-like_C"/>
</dbReference>
<dbReference type="InterPro" id="IPR036890">
    <property type="entry name" value="HATPase_C_sf"/>
</dbReference>
<dbReference type="InterPro" id="IPR036097">
    <property type="entry name" value="HisK_dim/P_sf"/>
</dbReference>
<dbReference type="CDD" id="cd00082">
    <property type="entry name" value="HisKA"/>
    <property type="match status" value="1"/>
</dbReference>
<keyword evidence="9" id="KW-0418">Kinase</keyword>
<proteinExistence type="predicted"/>
<keyword evidence="13 14" id="KW-0472">Membrane</keyword>
<evidence type="ECO:0000256" key="11">
    <source>
        <dbReference type="ARBA" id="ARBA00022989"/>
    </source>
</evidence>
<comment type="caution">
    <text evidence="16">The sequence shown here is derived from an EMBL/GenBank/DDBJ whole genome shotgun (WGS) entry which is preliminary data.</text>
</comment>
<accession>A0A919Y9N6</accession>
<dbReference type="GO" id="GO:0000155">
    <property type="term" value="F:phosphorelay sensor kinase activity"/>
    <property type="evidence" value="ECO:0007669"/>
    <property type="project" value="InterPro"/>
</dbReference>
<gene>
    <name evidence="16" type="primary">bceS</name>
    <name evidence="16" type="ORF">J41TS4_43600</name>
</gene>
<dbReference type="PRINTS" id="PR00344">
    <property type="entry name" value="BCTRLSENSOR"/>
</dbReference>
<keyword evidence="11 14" id="KW-1133">Transmembrane helix</keyword>
<organism evidence="16 17">
    <name type="scientific">Paenibacillus apis</name>
    <dbReference type="NCBI Taxonomy" id="1792174"/>
    <lineage>
        <taxon>Bacteria</taxon>
        <taxon>Bacillati</taxon>
        <taxon>Bacillota</taxon>
        <taxon>Bacilli</taxon>
        <taxon>Bacillales</taxon>
        <taxon>Paenibacillaceae</taxon>
        <taxon>Paenibacillus</taxon>
    </lineage>
</organism>
<dbReference type="InterPro" id="IPR005467">
    <property type="entry name" value="His_kinase_dom"/>
</dbReference>
<feature type="transmembrane region" description="Helical" evidence="14">
    <location>
        <begin position="12"/>
        <end position="29"/>
    </location>
</feature>
<evidence type="ECO:0000313" key="16">
    <source>
        <dbReference type="EMBL" id="GIO44602.1"/>
    </source>
</evidence>
<protein>
    <recommendedName>
        <fullName evidence="3">histidine kinase</fullName>
        <ecNumber evidence="3">2.7.13.3</ecNumber>
    </recommendedName>
</protein>
<evidence type="ECO:0000256" key="10">
    <source>
        <dbReference type="ARBA" id="ARBA00022840"/>
    </source>
</evidence>
<dbReference type="InterPro" id="IPR050351">
    <property type="entry name" value="BphY/WalK/GraS-like"/>
</dbReference>
<reference evidence="16" key="1">
    <citation type="submission" date="2021-03" db="EMBL/GenBank/DDBJ databases">
        <title>Antimicrobial resistance genes in bacteria isolated from Japanese honey, and their potential for conferring macrolide and lincosamide resistance in the American foulbrood pathogen Paenibacillus larvae.</title>
        <authorList>
            <person name="Okamoto M."/>
            <person name="Kumagai M."/>
            <person name="Kanamori H."/>
            <person name="Takamatsu D."/>
        </authorList>
    </citation>
    <scope>NUCLEOTIDE SEQUENCE</scope>
    <source>
        <strain evidence="16">J41TS4</strain>
    </source>
</reference>
<evidence type="ECO:0000313" key="17">
    <source>
        <dbReference type="Proteomes" id="UP000678895"/>
    </source>
</evidence>
<dbReference type="PROSITE" id="PS50109">
    <property type="entry name" value="HIS_KIN"/>
    <property type="match status" value="1"/>
</dbReference>
<dbReference type="RefSeq" id="WP_301630517.1">
    <property type="nucleotide sequence ID" value="NZ_BORS01000020.1"/>
</dbReference>
<evidence type="ECO:0000256" key="14">
    <source>
        <dbReference type="SAM" id="Phobius"/>
    </source>
</evidence>
<evidence type="ECO:0000256" key="5">
    <source>
        <dbReference type="ARBA" id="ARBA00022553"/>
    </source>
</evidence>
<dbReference type="GO" id="GO:0004721">
    <property type="term" value="F:phosphoprotein phosphatase activity"/>
    <property type="evidence" value="ECO:0007669"/>
    <property type="project" value="TreeGrafter"/>
</dbReference>
<feature type="transmembrane region" description="Helical" evidence="14">
    <location>
        <begin position="35"/>
        <end position="55"/>
    </location>
</feature>
<dbReference type="InterPro" id="IPR003594">
    <property type="entry name" value="HATPase_dom"/>
</dbReference>
<evidence type="ECO:0000256" key="8">
    <source>
        <dbReference type="ARBA" id="ARBA00022741"/>
    </source>
</evidence>
<keyword evidence="6" id="KW-0808">Transferase</keyword>
<dbReference type="EMBL" id="BORS01000020">
    <property type="protein sequence ID" value="GIO44602.1"/>
    <property type="molecule type" value="Genomic_DNA"/>
</dbReference>
<dbReference type="EC" id="2.7.13.3" evidence="3"/>
<evidence type="ECO:0000256" key="3">
    <source>
        <dbReference type="ARBA" id="ARBA00012438"/>
    </source>
</evidence>
<dbReference type="SUPFAM" id="SSF55874">
    <property type="entry name" value="ATPase domain of HSP90 chaperone/DNA topoisomerase II/histidine kinase"/>
    <property type="match status" value="1"/>
</dbReference>
<dbReference type="SUPFAM" id="SSF47384">
    <property type="entry name" value="Homodimeric domain of signal transducing histidine kinase"/>
    <property type="match status" value="1"/>
</dbReference>
<keyword evidence="17" id="KW-1185">Reference proteome</keyword>
<dbReference type="Gene3D" id="3.30.565.10">
    <property type="entry name" value="Histidine kinase-like ATPase, C-terminal domain"/>
    <property type="match status" value="1"/>
</dbReference>
<evidence type="ECO:0000256" key="7">
    <source>
        <dbReference type="ARBA" id="ARBA00022692"/>
    </source>
</evidence>
<feature type="domain" description="Histidine kinase" evidence="15">
    <location>
        <begin position="121"/>
        <end position="327"/>
    </location>
</feature>
<keyword evidence="12" id="KW-0902">Two-component regulatory system</keyword>
<dbReference type="Pfam" id="PF02518">
    <property type="entry name" value="HATPase_c"/>
    <property type="match status" value="1"/>
</dbReference>
<dbReference type="GO" id="GO:0005524">
    <property type="term" value="F:ATP binding"/>
    <property type="evidence" value="ECO:0007669"/>
    <property type="project" value="UniProtKB-KW"/>
</dbReference>
<dbReference type="AlphaFoldDB" id="A0A919Y9N6"/>
<keyword evidence="5" id="KW-0597">Phosphoprotein</keyword>
<evidence type="ECO:0000256" key="12">
    <source>
        <dbReference type="ARBA" id="ARBA00023012"/>
    </source>
</evidence>
<keyword evidence="8" id="KW-0547">Nucleotide-binding</keyword>
<keyword evidence="7 14" id="KW-0812">Transmembrane</keyword>
<sequence length="335" mass="38588">MIRDFIRERRSWLLLLLSMQLMLLLIAFVDSAIPFLPVLYAVGLNTLLCIGFVILRYSRETSFYRELDAWDHAYDLTGLKEAGSPLEQRVQSAVTRQSERFRKETDEHFLLLEQEKDDMLAWIHEMKTPLTAMKLMIERLPEEALRQQMMYEWLRIHHLLDRQLHQKRIPFMEKDLYFEQLDLEAILHGEIKALQSWCIRKGIGFDLMLEEKLVVSDAKWTAFILRQLLTNAVKYNREGSDVEIISGEAEGHLMLSIKDSGEGITARDLPRIFEKGFTSTQNHQSSAATGMGLYLAKQAADSLSIQLKAASVPGAGSTFTLIFPRENELQHLTGM</sequence>
<comment type="catalytic activity">
    <reaction evidence="1">
        <text>ATP + protein L-histidine = ADP + protein N-phospho-L-histidine.</text>
        <dbReference type="EC" id="2.7.13.3"/>
    </reaction>
</comment>
<keyword evidence="4" id="KW-1003">Cell membrane</keyword>
<name>A0A919Y9N6_9BACL</name>
<dbReference type="SMART" id="SM00387">
    <property type="entry name" value="HATPase_c"/>
    <property type="match status" value="1"/>
</dbReference>
<evidence type="ECO:0000256" key="13">
    <source>
        <dbReference type="ARBA" id="ARBA00023136"/>
    </source>
</evidence>
<dbReference type="PANTHER" id="PTHR45453">
    <property type="entry name" value="PHOSPHATE REGULON SENSOR PROTEIN PHOR"/>
    <property type="match status" value="1"/>
</dbReference>
<evidence type="ECO:0000259" key="15">
    <source>
        <dbReference type="PROSITE" id="PS50109"/>
    </source>
</evidence>
<evidence type="ECO:0000256" key="1">
    <source>
        <dbReference type="ARBA" id="ARBA00000085"/>
    </source>
</evidence>
<dbReference type="PANTHER" id="PTHR45453:SF2">
    <property type="entry name" value="HISTIDINE KINASE"/>
    <property type="match status" value="1"/>
</dbReference>
<evidence type="ECO:0000256" key="6">
    <source>
        <dbReference type="ARBA" id="ARBA00022679"/>
    </source>
</evidence>
<dbReference type="GO" id="GO:0005886">
    <property type="term" value="C:plasma membrane"/>
    <property type="evidence" value="ECO:0007669"/>
    <property type="project" value="UniProtKB-SubCell"/>
</dbReference>
<dbReference type="InterPro" id="IPR003661">
    <property type="entry name" value="HisK_dim/P_dom"/>
</dbReference>